<dbReference type="AlphaFoldDB" id="A0AA86JEC0"/>
<feature type="transmembrane region" description="Helical" evidence="5">
    <location>
        <begin position="68"/>
        <end position="88"/>
    </location>
</feature>
<evidence type="ECO:0000256" key="4">
    <source>
        <dbReference type="ARBA" id="ARBA00023136"/>
    </source>
</evidence>
<proteinExistence type="predicted"/>
<dbReference type="Pfam" id="PF02535">
    <property type="entry name" value="Zip"/>
    <property type="match status" value="1"/>
</dbReference>
<evidence type="ECO:0000256" key="1">
    <source>
        <dbReference type="ARBA" id="ARBA00004141"/>
    </source>
</evidence>
<feature type="transmembrane region" description="Helical" evidence="5">
    <location>
        <begin position="236"/>
        <end position="257"/>
    </location>
</feature>
<organism evidence="6 7">
    <name type="scientific">Limnobacter thiooxidans</name>
    <dbReference type="NCBI Taxonomy" id="131080"/>
    <lineage>
        <taxon>Bacteria</taxon>
        <taxon>Pseudomonadati</taxon>
        <taxon>Pseudomonadota</taxon>
        <taxon>Betaproteobacteria</taxon>
        <taxon>Burkholderiales</taxon>
        <taxon>Burkholderiaceae</taxon>
        <taxon>Limnobacter</taxon>
    </lineage>
</organism>
<evidence type="ECO:0000256" key="5">
    <source>
        <dbReference type="SAM" id="Phobius"/>
    </source>
</evidence>
<dbReference type="PANTHER" id="PTHR16950:SF16">
    <property type="entry name" value="ZINC TRANSPORTER ZIP13"/>
    <property type="match status" value="1"/>
</dbReference>
<evidence type="ECO:0000256" key="3">
    <source>
        <dbReference type="ARBA" id="ARBA00022989"/>
    </source>
</evidence>
<dbReference type="GO" id="GO:0046873">
    <property type="term" value="F:metal ion transmembrane transporter activity"/>
    <property type="evidence" value="ECO:0007669"/>
    <property type="project" value="InterPro"/>
</dbReference>
<evidence type="ECO:0000256" key="2">
    <source>
        <dbReference type="ARBA" id="ARBA00022692"/>
    </source>
</evidence>
<dbReference type="EMBL" id="AP028947">
    <property type="protein sequence ID" value="BET25371.1"/>
    <property type="molecule type" value="Genomic_DNA"/>
</dbReference>
<dbReference type="GO" id="GO:0016020">
    <property type="term" value="C:membrane"/>
    <property type="evidence" value="ECO:0007669"/>
    <property type="project" value="UniProtKB-SubCell"/>
</dbReference>
<gene>
    <name evidence="6" type="ORF">RGQ30_08720</name>
</gene>
<keyword evidence="7" id="KW-1185">Reference proteome</keyword>
<evidence type="ECO:0000313" key="7">
    <source>
        <dbReference type="Proteomes" id="UP001329151"/>
    </source>
</evidence>
<name>A0AA86JEC0_9BURK</name>
<dbReference type="Proteomes" id="UP001329151">
    <property type="component" value="Chromosome"/>
</dbReference>
<dbReference type="RefSeq" id="WP_130558142.1">
    <property type="nucleotide sequence ID" value="NZ_AP028947.1"/>
</dbReference>
<feature type="transmembrane region" description="Helical" evidence="5">
    <location>
        <begin position="203"/>
        <end position="224"/>
    </location>
</feature>
<dbReference type="InterPro" id="IPR003689">
    <property type="entry name" value="ZIP"/>
</dbReference>
<keyword evidence="4 5" id="KW-0472">Membrane</keyword>
<keyword evidence="3 5" id="KW-1133">Transmembrane helix</keyword>
<feature type="transmembrane region" description="Helical" evidence="5">
    <location>
        <begin position="38"/>
        <end position="56"/>
    </location>
</feature>
<sequence length="261" mass="28081">MHSSLLLVLLAAALGTALAIFASALLTARYIARSLEPMVSVSAGVLLGASLLHLLPEALDKGMDHHQLFALLLAGLLFFFVLEKFSIFRHSHHHEHDGHDHHHGFDKREARRGGLLIVIGDSIHNFADGLLIASAFLVDFELGLVTTLSVVLHEIPQQTGDYLVLVNAGIARKKALQLMAVAGLAAVLGAGLGYTLFTQMQALLPYALVFAAASFIYVAVADLIPQMQQRVKVKESIVQLVCIGAGVSLIAVLAEILHHHH</sequence>
<protein>
    <submittedName>
        <fullName evidence="6">ZIP family metal transporter</fullName>
    </submittedName>
</protein>
<feature type="transmembrane region" description="Helical" evidence="5">
    <location>
        <begin position="176"/>
        <end position="197"/>
    </location>
</feature>
<reference evidence="6 7" key="1">
    <citation type="submission" date="2023-10" db="EMBL/GenBank/DDBJ databases">
        <title>Complete Genome Sequence of Limnobacter thiooxidans CS-K2T, Isolated from freshwater lake sediments in Bavaria, Germany.</title>
        <authorList>
            <person name="Naruki M."/>
            <person name="Watanabe A."/>
            <person name="Warashina T."/>
            <person name="Morita T."/>
            <person name="Arakawa K."/>
        </authorList>
    </citation>
    <scope>NUCLEOTIDE SEQUENCE [LARGE SCALE GENOMIC DNA]</scope>
    <source>
        <strain evidence="6 7">CS-K2</strain>
    </source>
</reference>
<accession>A0AA86JEC0</accession>
<dbReference type="KEGG" id="lto:RGQ30_08720"/>
<dbReference type="PANTHER" id="PTHR16950">
    <property type="entry name" value="ZINC TRANSPORTER SLC39A7 HISTIDINE-RICH MEMBRANE PROTEIN KE4"/>
    <property type="match status" value="1"/>
</dbReference>
<comment type="subcellular location">
    <subcellularLocation>
        <location evidence="1">Membrane</location>
        <topology evidence="1">Multi-pass membrane protein</topology>
    </subcellularLocation>
</comment>
<keyword evidence="2 5" id="KW-0812">Transmembrane</keyword>
<evidence type="ECO:0000313" key="6">
    <source>
        <dbReference type="EMBL" id="BET25371.1"/>
    </source>
</evidence>